<evidence type="ECO:0000313" key="11">
    <source>
        <dbReference type="Proteomes" id="UP000249293"/>
    </source>
</evidence>
<dbReference type="Proteomes" id="UP000249293">
    <property type="component" value="Chromosome 3"/>
</dbReference>
<evidence type="ECO:0000313" key="10">
    <source>
        <dbReference type="EMBL" id="AWU76272.1"/>
    </source>
</evidence>
<dbReference type="EMBL" id="CP028775">
    <property type="protein sequence ID" value="AWU76272.1"/>
    <property type="molecule type" value="Genomic_DNA"/>
</dbReference>
<dbReference type="PANTHER" id="PTHR13229">
    <property type="entry name" value="PROTEIN KISH-A"/>
    <property type="match status" value="1"/>
</dbReference>
<dbReference type="RefSeq" id="XP_029321749.1">
    <property type="nucleotide sequence ID" value="XM_029465889.1"/>
</dbReference>
<dbReference type="InterPro" id="IPR009653">
    <property type="entry name" value="Ksh1"/>
</dbReference>
<evidence type="ECO:0000256" key="5">
    <source>
        <dbReference type="ARBA" id="ARBA00022729"/>
    </source>
</evidence>
<dbReference type="AlphaFoldDB" id="A0A2U9R4J5"/>
<comment type="similarity">
    <text evidence="3 9">Belongs to the KISH family.</text>
</comment>
<keyword evidence="8" id="KW-0472">Membrane</keyword>
<dbReference type="GeneID" id="40384067"/>
<dbReference type="OrthoDB" id="10034655at2759"/>
<proteinExistence type="inferred from homology"/>
<dbReference type="STRING" id="4909.A0A2U9R4J5"/>
<protein>
    <recommendedName>
        <fullName evidence="9">Protein kish</fullName>
    </recommendedName>
</protein>
<name>A0A2U9R4J5_PICKU</name>
<evidence type="ECO:0000256" key="9">
    <source>
        <dbReference type="RuleBase" id="RU910717"/>
    </source>
</evidence>
<keyword evidence="7 9" id="KW-0333">Golgi apparatus</keyword>
<sequence length="71" mass="7971">MSALFNFASLLQVIVLLICTSTYVHSIWPTVLDRNKTGIMGVFWKCARIGERMSPYVCISCFVIAVNQLIS</sequence>
<feature type="signal peptide" evidence="9">
    <location>
        <begin position="1"/>
        <end position="26"/>
    </location>
</feature>
<gene>
    <name evidence="10" type="ORF">C5L36_0C02170</name>
</gene>
<keyword evidence="11" id="KW-1185">Reference proteome</keyword>
<keyword evidence="4" id="KW-0812">Transmembrane</keyword>
<keyword evidence="5 9" id="KW-0732">Signal</keyword>
<evidence type="ECO:0000256" key="3">
    <source>
        <dbReference type="ARBA" id="ARBA00008961"/>
    </source>
</evidence>
<dbReference type="KEGG" id="pkz:C5L36_0C02170"/>
<feature type="chain" id="PRO_5015798181" description="Protein kish" evidence="9">
    <location>
        <begin position="27"/>
        <end position="71"/>
    </location>
</feature>
<accession>A0A2U9R4J5</accession>
<reference evidence="10 11" key="1">
    <citation type="submission" date="2018-06" db="EMBL/GenBank/DDBJ databases">
        <title>Population genomics shows no distinction between pathogenic Candida krusei and environmental Pichia kudriavzevii: One species, four names.</title>
        <authorList>
            <person name="Douglass A.P."/>
            <person name="Offei B."/>
            <person name="Braun-Galleani S."/>
            <person name="Coughlan A.Y."/>
            <person name="Martos A."/>
            <person name="Ortiz-Merino R.A."/>
            <person name="Byrne K.P."/>
            <person name="Wolfe K.H."/>
        </authorList>
    </citation>
    <scope>NUCLEOTIDE SEQUENCE [LARGE SCALE GENOMIC DNA]</scope>
    <source>
        <strain evidence="10 11">CBS573</strain>
    </source>
</reference>
<evidence type="ECO:0000256" key="4">
    <source>
        <dbReference type="ARBA" id="ARBA00022692"/>
    </source>
</evidence>
<dbReference type="VEuPathDB" id="FungiDB:C5L36_0C02170"/>
<evidence type="ECO:0000256" key="6">
    <source>
        <dbReference type="ARBA" id="ARBA00022989"/>
    </source>
</evidence>
<comment type="function">
    <text evidence="1 9">Involved in the early part of the secretory pathway.</text>
</comment>
<dbReference type="GO" id="GO:0000139">
    <property type="term" value="C:Golgi membrane"/>
    <property type="evidence" value="ECO:0007669"/>
    <property type="project" value="UniProtKB-SubCell"/>
</dbReference>
<comment type="subcellular location">
    <subcellularLocation>
        <location evidence="2 9">Golgi apparatus membrane</location>
        <topology evidence="2 9">Single-pass type I membrane protein</topology>
    </subcellularLocation>
</comment>
<evidence type="ECO:0000256" key="8">
    <source>
        <dbReference type="ARBA" id="ARBA00023136"/>
    </source>
</evidence>
<evidence type="ECO:0000256" key="2">
    <source>
        <dbReference type="ARBA" id="ARBA00004614"/>
    </source>
</evidence>
<dbReference type="InterPro" id="IPR051523">
    <property type="entry name" value="KISH_domain"/>
</dbReference>
<dbReference type="Pfam" id="PF06842">
    <property type="entry name" value="DUF1242"/>
    <property type="match status" value="1"/>
</dbReference>
<keyword evidence="6" id="KW-1133">Transmembrane helix</keyword>
<evidence type="ECO:0000256" key="7">
    <source>
        <dbReference type="ARBA" id="ARBA00023034"/>
    </source>
</evidence>
<organism evidence="10 11">
    <name type="scientific">Pichia kudriavzevii</name>
    <name type="common">Yeast</name>
    <name type="synonym">Issatchenkia orientalis</name>
    <dbReference type="NCBI Taxonomy" id="4909"/>
    <lineage>
        <taxon>Eukaryota</taxon>
        <taxon>Fungi</taxon>
        <taxon>Dikarya</taxon>
        <taxon>Ascomycota</taxon>
        <taxon>Saccharomycotina</taxon>
        <taxon>Pichiomycetes</taxon>
        <taxon>Pichiales</taxon>
        <taxon>Pichiaceae</taxon>
        <taxon>Pichia</taxon>
    </lineage>
</organism>
<evidence type="ECO:0000256" key="1">
    <source>
        <dbReference type="ARBA" id="ARBA00002154"/>
    </source>
</evidence>